<evidence type="ECO:0000313" key="1">
    <source>
        <dbReference type="EMBL" id="SFE03670.1"/>
    </source>
</evidence>
<sequence length="45" mass="5104">MMRALEPKPLLHCNAFSRFATAIYTPREIEYFLAHPARAINPASS</sequence>
<evidence type="ECO:0000313" key="2">
    <source>
        <dbReference type="Proteomes" id="UP000199400"/>
    </source>
</evidence>
<keyword evidence="2" id="KW-1185">Reference proteome</keyword>
<dbReference type="Proteomes" id="UP000199400">
    <property type="component" value="Unassembled WGS sequence"/>
</dbReference>
<proteinExistence type="predicted"/>
<accession>A0A1I1XE67</accession>
<organism evidence="1 2">
    <name type="scientific">Nannocystis exedens</name>
    <dbReference type="NCBI Taxonomy" id="54"/>
    <lineage>
        <taxon>Bacteria</taxon>
        <taxon>Pseudomonadati</taxon>
        <taxon>Myxococcota</taxon>
        <taxon>Polyangia</taxon>
        <taxon>Nannocystales</taxon>
        <taxon>Nannocystaceae</taxon>
        <taxon>Nannocystis</taxon>
    </lineage>
</organism>
<name>A0A1I1XE67_9BACT</name>
<dbReference type="AlphaFoldDB" id="A0A1I1XE67"/>
<dbReference type="EMBL" id="FOMX01000007">
    <property type="protein sequence ID" value="SFE03670.1"/>
    <property type="molecule type" value="Genomic_DNA"/>
</dbReference>
<gene>
    <name evidence="1" type="ORF">SAMN02745121_02787</name>
</gene>
<reference evidence="2" key="1">
    <citation type="submission" date="2016-10" db="EMBL/GenBank/DDBJ databases">
        <authorList>
            <person name="Varghese N."/>
            <person name="Submissions S."/>
        </authorList>
    </citation>
    <scope>NUCLEOTIDE SEQUENCE [LARGE SCALE GENOMIC DNA]</scope>
    <source>
        <strain evidence="2">ATCC 25963</strain>
    </source>
</reference>
<protein>
    <submittedName>
        <fullName evidence="1">Uncharacterized protein</fullName>
    </submittedName>
</protein>